<dbReference type="GO" id="GO:0005524">
    <property type="term" value="F:ATP binding"/>
    <property type="evidence" value="ECO:0007669"/>
    <property type="project" value="UniProtKB-UniRule"/>
</dbReference>
<keyword evidence="10 15" id="KW-1133">Transmembrane helix</keyword>
<keyword evidence="9" id="KW-1278">Translocase</keyword>
<dbReference type="InterPro" id="IPR036412">
    <property type="entry name" value="HAD-like_sf"/>
</dbReference>
<dbReference type="SFLD" id="SFLDG00002">
    <property type="entry name" value="C1.7:_P-type_atpase_like"/>
    <property type="match status" value="1"/>
</dbReference>
<dbReference type="CDD" id="cd02094">
    <property type="entry name" value="P-type_ATPase_Cu-like"/>
    <property type="match status" value="1"/>
</dbReference>
<dbReference type="GO" id="GO:0016887">
    <property type="term" value="F:ATP hydrolysis activity"/>
    <property type="evidence" value="ECO:0007669"/>
    <property type="project" value="InterPro"/>
</dbReference>
<name>A0A9W8CVU4_9FUNG</name>
<dbReference type="SUPFAM" id="SSF81653">
    <property type="entry name" value="Calcium ATPase, transduction domain A"/>
    <property type="match status" value="1"/>
</dbReference>
<feature type="transmembrane region" description="Helical" evidence="15">
    <location>
        <begin position="511"/>
        <end position="530"/>
    </location>
</feature>
<comment type="subcellular location">
    <subcellularLocation>
        <location evidence="1 15">Membrane</location>
    </subcellularLocation>
</comment>
<dbReference type="InterPro" id="IPR023214">
    <property type="entry name" value="HAD_sf"/>
</dbReference>
<dbReference type="FunFam" id="2.70.150.10:FF:000002">
    <property type="entry name" value="Copper-transporting ATPase 1, putative"/>
    <property type="match status" value="1"/>
</dbReference>
<evidence type="ECO:0000259" key="17">
    <source>
        <dbReference type="PROSITE" id="PS50846"/>
    </source>
</evidence>
<feature type="transmembrane region" description="Helical" evidence="15">
    <location>
        <begin position="485"/>
        <end position="502"/>
    </location>
</feature>
<evidence type="ECO:0000256" key="7">
    <source>
        <dbReference type="ARBA" id="ARBA00022741"/>
    </source>
</evidence>
<dbReference type="NCBIfam" id="TIGR00003">
    <property type="entry name" value="copper ion binding protein"/>
    <property type="match status" value="5"/>
</dbReference>
<dbReference type="PRINTS" id="PR00942">
    <property type="entry name" value="CUATPASEI"/>
</dbReference>
<dbReference type="InterPro" id="IPR036163">
    <property type="entry name" value="HMA_dom_sf"/>
</dbReference>
<feature type="transmembrane region" description="Helical" evidence="15">
    <location>
        <begin position="751"/>
        <end position="770"/>
    </location>
</feature>
<feature type="domain" description="HMA" evidence="17">
    <location>
        <begin position="165"/>
        <end position="232"/>
    </location>
</feature>
<dbReference type="PRINTS" id="PR00943">
    <property type="entry name" value="CUATPASE"/>
</dbReference>
<feature type="compositionally biased region" description="Low complexity" evidence="16">
    <location>
        <begin position="1240"/>
        <end position="1255"/>
    </location>
</feature>
<evidence type="ECO:0000256" key="1">
    <source>
        <dbReference type="ARBA" id="ARBA00004370"/>
    </source>
</evidence>
<feature type="transmembrane region" description="Helical" evidence="15">
    <location>
        <begin position="1143"/>
        <end position="1165"/>
    </location>
</feature>
<keyword evidence="3" id="KW-0813">Transport</keyword>
<keyword evidence="19" id="KW-1185">Reference proteome</keyword>
<feature type="transmembrane region" description="Helical" evidence="15">
    <location>
        <begin position="559"/>
        <end position="581"/>
    </location>
</feature>
<dbReference type="PANTHER" id="PTHR46594:SF4">
    <property type="entry name" value="P-TYPE CATION-TRANSPORTING ATPASE"/>
    <property type="match status" value="1"/>
</dbReference>
<gene>
    <name evidence="18" type="primary">CCC2</name>
    <name evidence="18" type="ORF">LPJ53_000576</name>
</gene>
<dbReference type="AlphaFoldDB" id="A0A9W8CVU4"/>
<keyword evidence="7 15" id="KW-0547">Nucleotide-binding</keyword>
<feature type="domain" description="HMA" evidence="17">
    <location>
        <begin position="392"/>
        <end position="458"/>
    </location>
</feature>
<keyword evidence="6" id="KW-0677">Repeat</keyword>
<dbReference type="SUPFAM" id="SSF56784">
    <property type="entry name" value="HAD-like"/>
    <property type="match status" value="1"/>
</dbReference>
<keyword evidence="4 15" id="KW-0812">Transmembrane</keyword>
<evidence type="ECO:0000313" key="19">
    <source>
        <dbReference type="Proteomes" id="UP001149813"/>
    </source>
</evidence>
<dbReference type="PROSITE" id="PS50846">
    <property type="entry name" value="HMA_2"/>
    <property type="match status" value="5"/>
</dbReference>
<comment type="caution">
    <text evidence="18">The sequence shown here is derived from an EMBL/GenBank/DDBJ whole genome shotgun (WGS) entry which is preliminary data.</text>
</comment>
<evidence type="ECO:0000256" key="10">
    <source>
        <dbReference type="ARBA" id="ARBA00022989"/>
    </source>
</evidence>
<dbReference type="OrthoDB" id="432719at2759"/>
<sequence>MSADIRHKQTWSVTGMTCQSCVRSIESALADLQGLHTISVSLDRNQADAVYEASTLPASAITQAIQDCGFDAAVVPDSLRLHTTLPVHGMTCQSCVKSITGVVSGMPGVDSVDVSLEENQATVVWDPTKVGGAGADMIVEAIEGCGFEVPRPAEAQLPGSMGGVMVAMVGVEGMTCQSCVRSVTTALEDTEGVLHAEVRLQPRGLACVRFDAGLVSAAALASAVEDAGFTATLESSEAEVVVEPVDRAADSDNIAFGQSSSSDDQKMPLLLGEAVSANTDRTFRDDAPPSRGPAYSFSSTKSGDTLLDGSGGSSGGTTVQLEVHGMTCSSCVALIERTLQRQAGVLGVSVSLLAQRATVEYDVGVVSEASVVQWISELGFEAKALDATARVSRLSLNVYGMTCASCVGAVERAVGRLDGVVSVSVSLALETAAIEYRPAQTGVRQLVAAVEAAGFDVLVAETTQNNTQLESLQRTRDIVAWRRRFWQSLWFSLPVIFIAKVAPHMGALSRLFMWQVVAGLPLGALCQLVLTTPLQFGVGARFYANAFKALRHGNANMDVLVTTGTSLAYFFSLFMLAWSVFHGRHPRPHCFFEAPAMLITFVSLGRYLENVAKGNASAALSTLMTLTPAQATLVEVDAAGRETRERRLATELIQAGDLLRVFPGERVPADGTVETGSSAVDESTVTGEALPVRKAPGATVVAGTVNGTGSFTMRATRVGGETTVAQIVQLVEEAQTAKAPIQAYADRVARYFAPAVLLLALATLCGWTVVAYSGLPKPAMFQAEADETGSYMVGCLKLAVAVVVVACPCALGLSTPTAVMVGTGVGAQLGVLIKGGEALEAASRVDVVVFDKTGTLTTGRLAVADVAPEAGMTPRALALLAGAAEAGSEHPLGRAIVAYARALLGLGDGEGARAFPAAASGFDSVPGQGVRCVVTPDDASVAGGEVLVGSAAFLAGRGVALPADVADSSALAAQQARGRTAVLVACGGRYCGWLALADVLRAEAVPAVATLQRRMGAEVVMVTGDQALTAQAIAAECGIARVYAGVSPAGKAAIVAQLQGEQTAARRWCGLRHTWRRKRVAMVGDGVNDGAALAAADVGVALRSGTDVAMEAASMVLMREDVADVVAALDLARTIFRRIQWNYVWASVYNMLGIPLAMGLFMPLGVVLPPVFAGLAMAMSSLSVMASSLLLKLYRKPVCHAPPPGSLPLPLADVHVLSAPRAAAKDEGAPAQGHFGIELSDLAPSGGSSSSSSRGGLFGLGGATSSRHAYKPLPQLPH</sequence>
<dbReference type="InterPro" id="IPR006122">
    <property type="entry name" value="HMA_Cu_ion-bd"/>
</dbReference>
<keyword evidence="12" id="KW-0406">Ion transport</keyword>
<feature type="domain" description="HMA" evidence="17">
    <location>
        <begin position="317"/>
        <end position="383"/>
    </location>
</feature>
<dbReference type="EC" id="7.2.2.8" evidence="2"/>
<evidence type="ECO:0000256" key="11">
    <source>
        <dbReference type="ARBA" id="ARBA00023008"/>
    </source>
</evidence>
<dbReference type="SUPFAM" id="SSF81665">
    <property type="entry name" value="Calcium ATPase, transmembrane domain M"/>
    <property type="match status" value="1"/>
</dbReference>
<dbReference type="FunFam" id="3.30.70.100:FF:000001">
    <property type="entry name" value="ATPase copper transporting beta"/>
    <property type="match status" value="5"/>
</dbReference>
<evidence type="ECO:0000256" key="3">
    <source>
        <dbReference type="ARBA" id="ARBA00022448"/>
    </source>
</evidence>
<dbReference type="InterPro" id="IPR018303">
    <property type="entry name" value="ATPase_P-typ_P_site"/>
</dbReference>
<dbReference type="PROSITE" id="PS01047">
    <property type="entry name" value="HMA_1"/>
    <property type="match status" value="5"/>
</dbReference>
<evidence type="ECO:0000256" key="2">
    <source>
        <dbReference type="ARBA" id="ARBA00012517"/>
    </source>
</evidence>
<evidence type="ECO:0000256" key="14">
    <source>
        <dbReference type="ARBA" id="ARBA00080126"/>
    </source>
</evidence>
<dbReference type="PROSITE" id="PS01229">
    <property type="entry name" value="COF_2"/>
    <property type="match status" value="1"/>
</dbReference>
<dbReference type="SFLD" id="SFLDS00003">
    <property type="entry name" value="Haloacid_Dehalogenase"/>
    <property type="match status" value="1"/>
</dbReference>
<protein>
    <recommendedName>
        <fullName evidence="2">P-type Cu(+) transporter</fullName>
        <ecNumber evidence="2">7.2.2.8</ecNumber>
    </recommendedName>
    <alternativeName>
        <fullName evidence="14">Cu(2+)-ATPase</fullName>
    </alternativeName>
</protein>
<dbReference type="Proteomes" id="UP001149813">
    <property type="component" value="Unassembled WGS sequence"/>
</dbReference>
<reference evidence="18" key="1">
    <citation type="submission" date="2022-07" db="EMBL/GenBank/DDBJ databases">
        <title>Phylogenomic reconstructions and comparative analyses of Kickxellomycotina fungi.</title>
        <authorList>
            <person name="Reynolds N.K."/>
            <person name="Stajich J.E."/>
            <person name="Barry K."/>
            <person name="Grigoriev I.V."/>
            <person name="Crous P."/>
            <person name="Smith M.E."/>
        </authorList>
    </citation>
    <scope>NUCLEOTIDE SEQUENCE</scope>
    <source>
        <strain evidence="18">NBRC 32514</strain>
    </source>
</reference>
<dbReference type="PANTHER" id="PTHR46594">
    <property type="entry name" value="P-TYPE CATION-TRANSPORTING ATPASE"/>
    <property type="match status" value="1"/>
</dbReference>
<dbReference type="SUPFAM" id="SSF55008">
    <property type="entry name" value="HMA, heavy metal-associated domain"/>
    <property type="match status" value="5"/>
</dbReference>
<feature type="transmembrane region" description="Helical" evidence="15">
    <location>
        <begin position="1171"/>
        <end position="1191"/>
    </location>
</feature>
<dbReference type="GO" id="GO:0016020">
    <property type="term" value="C:membrane"/>
    <property type="evidence" value="ECO:0007669"/>
    <property type="project" value="UniProtKB-SubCell"/>
</dbReference>
<dbReference type="PROSITE" id="PS00154">
    <property type="entry name" value="ATPASE_E1_E2"/>
    <property type="match status" value="1"/>
</dbReference>
<dbReference type="SFLD" id="SFLDF00027">
    <property type="entry name" value="p-type_atpase"/>
    <property type="match status" value="1"/>
</dbReference>
<dbReference type="CDD" id="cd00371">
    <property type="entry name" value="HMA"/>
    <property type="match status" value="5"/>
</dbReference>
<keyword evidence="5 15" id="KW-0479">Metal-binding</keyword>
<evidence type="ECO:0000256" key="4">
    <source>
        <dbReference type="ARBA" id="ARBA00022692"/>
    </source>
</evidence>
<evidence type="ECO:0000256" key="13">
    <source>
        <dbReference type="ARBA" id="ARBA00023136"/>
    </source>
</evidence>
<dbReference type="NCBIfam" id="TIGR01494">
    <property type="entry name" value="ATPase_P-type"/>
    <property type="match status" value="2"/>
</dbReference>
<keyword evidence="8 15" id="KW-0067">ATP-binding</keyword>
<dbReference type="Gene3D" id="2.70.150.10">
    <property type="entry name" value="Calcium-transporting ATPase, cytoplasmic transduction domain A"/>
    <property type="match status" value="1"/>
</dbReference>
<evidence type="ECO:0000256" key="9">
    <source>
        <dbReference type="ARBA" id="ARBA00022967"/>
    </source>
</evidence>
<evidence type="ECO:0000256" key="15">
    <source>
        <dbReference type="RuleBase" id="RU362081"/>
    </source>
</evidence>
<dbReference type="GO" id="GO:0005507">
    <property type="term" value="F:copper ion binding"/>
    <property type="evidence" value="ECO:0007669"/>
    <property type="project" value="InterPro"/>
</dbReference>
<dbReference type="InterPro" id="IPR027256">
    <property type="entry name" value="P-typ_ATPase_IB"/>
</dbReference>
<evidence type="ECO:0000256" key="16">
    <source>
        <dbReference type="SAM" id="MobiDB-lite"/>
    </source>
</evidence>
<feature type="region of interest" description="Disordered" evidence="16">
    <location>
        <begin position="1240"/>
        <end position="1278"/>
    </location>
</feature>
<dbReference type="InterPro" id="IPR023298">
    <property type="entry name" value="ATPase_P-typ_TM_dom_sf"/>
</dbReference>
<dbReference type="InterPro" id="IPR001757">
    <property type="entry name" value="P_typ_ATPase"/>
</dbReference>
<keyword evidence="13 15" id="KW-0472">Membrane</keyword>
<organism evidence="18 19">
    <name type="scientific">Coemansia erecta</name>
    <dbReference type="NCBI Taxonomy" id="147472"/>
    <lineage>
        <taxon>Eukaryota</taxon>
        <taxon>Fungi</taxon>
        <taxon>Fungi incertae sedis</taxon>
        <taxon>Zoopagomycota</taxon>
        <taxon>Kickxellomycotina</taxon>
        <taxon>Kickxellomycetes</taxon>
        <taxon>Kickxellales</taxon>
        <taxon>Kickxellaceae</taxon>
        <taxon>Coemansia</taxon>
    </lineage>
</organism>
<dbReference type="InterPro" id="IPR059000">
    <property type="entry name" value="ATPase_P-type_domA"/>
</dbReference>
<comment type="similarity">
    <text evidence="15">Belongs to the cation transport ATPase (P-type) (TC 3.A.3) family. Type IB subfamily.</text>
</comment>
<dbReference type="InterPro" id="IPR006121">
    <property type="entry name" value="HMA_dom"/>
</dbReference>
<dbReference type="Gene3D" id="3.30.70.100">
    <property type="match status" value="5"/>
</dbReference>
<feature type="transmembrane region" description="Helical" evidence="15">
    <location>
        <begin position="790"/>
        <end position="813"/>
    </location>
</feature>
<dbReference type="InterPro" id="IPR044492">
    <property type="entry name" value="P_typ_ATPase_HD_dom"/>
</dbReference>
<feature type="domain" description="HMA" evidence="17">
    <location>
        <begin position="81"/>
        <end position="150"/>
    </location>
</feature>
<evidence type="ECO:0000256" key="6">
    <source>
        <dbReference type="ARBA" id="ARBA00022737"/>
    </source>
</evidence>
<dbReference type="Pfam" id="PF00702">
    <property type="entry name" value="Hydrolase"/>
    <property type="match status" value="1"/>
</dbReference>
<dbReference type="Gene3D" id="3.40.1110.10">
    <property type="entry name" value="Calcium-transporting ATPase, cytoplasmic domain N"/>
    <property type="match status" value="1"/>
</dbReference>
<dbReference type="InterPro" id="IPR008250">
    <property type="entry name" value="ATPase_P-typ_transduc_dom_A_sf"/>
</dbReference>
<dbReference type="Gene3D" id="3.40.50.1000">
    <property type="entry name" value="HAD superfamily/HAD-like"/>
    <property type="match status" value="1"/>
</dbReference>
<dbReference type="InterPro" id="IPR017969">
    <property type="entry name" value="Heavy-metal-associated_CS"/>
</dbReference>
<evidence type="ECO:0000256" key="5">
    <source>
        <dbReference type="ARBA" id="ARBA00022723"/>
    </source>
</evidence>
<evidence type="ECO:0000256" key="12">
    <source>
        <dbReference type="ARBA" id="ARBA00023065"/>
    </source>
</evidence>
<dbReference type="Pfam" id="PF00403">
    <property type="entry name" value="HMA"/>
    <property type="match status" value="5"/>
</dbReference>
<feature type="domain" description="HMA" evidence="17">
    <location>
        <begin position="7"/>
        <end position="73"/>
    </location>
</feature>
<proteinExistence type="inferred from homology"/>
<feature type="region of interest" description="Disordered" evidence="16">
    <location>
        <begin position="280"/>
        <end position="313"/>
    </location>
</feature>
<dbReference type="EMBL" id="JANBOJ010000009">
    <property type="protein sequence ID" value="KAJ1725247.1"/>
    <property type="molecule type" value="Genomic_DNA"/>
</dbReference>
<evidence type="ECO:0000313" key="18">
    <source>
        <dbReference type="EMBL" id="KAJ1725247.1"/>
    </source>
</evidence>
<dbReference type="InterPro" id="IPR023299">
    <property type="entry name" value="ATPase_P-typ_cyto_dom_N"/>
</dbReference>
<dbReference type="PRINTS" id="PR00119">
    <property type="entry name" value="CATATPASE"/>
</dbReference>
<dbReference type="Pfam" id="PF00122">
    <property type="entry name" value="E1-E2_ATPase"/>
    <property type="match status" value="1"/>
</dbReference>
<evidence type="ECO:0000256" key="8">
    <source>
        <dbReference type="ARBA" id="ARBA00022840"/>
    </source>
</evidence>
<accession>A0A9W8CVU4</accession>
<keyword evidence="11" id="KW-0186">Copper</keyword>
<dbReference type="NCBIfam" id="TIGR01525">
    <property type="entry name" value="ATPase-IB_hvy"/>
    <property type="match status" value="1"/>
</dbReference>
<dbReference type="GO" id="GO:0140581">
    <property type="term" value="F:P-type monovalent copper transporter activity"/>
    <property type="evidence" value="ECO:0007669"/>
    <property type="project" value="UniProtKB-EC"/>
</dbReference>